<sequence length="268" mass="28891">MNGKQRGYAGYPGTRLADSGYPSAVTGITFKVEDKAIEAFSDKSYNTAQSSSSITRRDLRGDLDCPEKGNYKGHYFEVRFGATTDPKSVPPLAGIVLSPGKEIWRVGRKVSVGGRLKGESGGCSSRVSRLHPLLSGSSPLPPAIPSPLPHTPRRRPPALPESGGTVSPVCSVCGYLSERGFARRERVPLEPSSTLRTGRDPGGLRCRVGIRDILRLHPSRLRTESGSVFDPAPPNRSDRIAAVRARPNSAEKIKPVGCRLSVNFCLYP</sequence>
<protein>
    <submittedName>
        <fullName evidence="2">Uncharacterized protein</fullName>
    </submittedName>
</protein>
<comment type="caution">
    <text evidence="2">The sequence shown here is derived from an EMBL/GenBank/DDBJ whole genome shotgun (WGS) entry which is preliminary data.</text>
</comment>
<dbReference type="Proteomes" id="UP001558652">
    <property type="component" value="Unassembled WGS sequence"/>
</dbReference>
<feature type="compositionally biased region" description="Pro residues" evidence="1">
    <location>
        <begin position="139"/>
        <end position="150"/>
    </location>
</feature>
<dbReference type="AlphaFoldDB" id="A0ABD0YH79"/>
<proteinExistence type="predicted"/>
<evidence type="ECO:0000313" key="3">
    <source>
        <dbReference type="Proteomes" id="UP001558652"/>
    </source>
</evidence>
<feature type="region of interest" description="Disordered" evidence="1">
    <location>
        <begin position="131"/>
        <end position="165"/>
    </location>
</feature>
<dbReference type="EMBL" id="JBFDAA010000008">
    <property type="protein sequence ID" value="KAL1129994.1"/>
    <property type="molecule type" value="Genomic_DNA"/>
</dbReference>
<name>A0ABD0YH79_9HEMI</name>
<gene>
    <name evidence="2" type="ORF">AAG570_012937</name>
</gene>
<reference evidence="2 3" key="1">
    <citation type="submission" date="2024-07" db="EMBL/GenBank/DDBJ databases">
        <title>Chromosome-level genome assembly of the water stick insect Ranatra chinensis (Heteroptera: Nepidae).</title>
        <authorList>
            <person name="Liu X."/>
        </authorList>
    </citation>
    <scope>NUCLEOTIDE SEQUENCE [LARGE SCALE GENOMIC DNA]</scope>
    <source>
        <strain evidence="2">Cailab_2021Rc</strain>
        <tissue evidence="2">Muscle</tissue>
    </source>
</reference>
<accession>A0ABD0YH79</accession>
<evidence type="ECO:0000313" key="2">
    <source>
        <dbReference type="EMBL" id="KAL1129994.1"/>
    </source>
</evidence>
<keyword evidence="3" id="KW-1185">Reference proteome</keyword>
<organism evidence="2 3">
    <name type="scientific">Ranatra chinensis</name>
    <dbReference type="NCBI Taxonomy" id="642074"/>
    <lineage>
        <taxon>Eukaryota</taxon>
        <taxon>Metazoa</taxon>
        <taxon>Ecdysozoa</taxon>
        <taxon>Arthropoda</taxon>
        <taxon>Hexapoda</taxon>
        <taxon>Insecta</taxon>
        <taxon>Pterygota</taxon>
        <taxon>Neoptera</taxon>
        <taxon>Paraneoptera</taxon>
        <taxon>Hemiptera</taxon>
        <taxon>Heteroptera</taxon>
        <taxon>Panheteroptera</taxon>
        <taxon>Nepomorpha</taxon>
        <taxon>Nepidae</taxon>
        <taxon>Ranatrinae</taxon>
        <taxon>Ranatra</taxon>
    </lineage>
</organism>
<evidence type="ECO:0000256" key="1">
    <source>
        <dbReference type="SAM" id="MobiDB-lite"/>
    </source>
</evidence>
<feature type="region of interest" description="Disordered" evidence="1">
    <location>
        <begin position="1"/>
        <end position="22"/>
    </location>
</feature>